<dbReference type="Proteomes" id="UP001152320">
    <property type="component" value="Chromosome 3"/>
</dbReference>
<evidence type="ECO:0000256" key="1">
    <source>
        <dbReference type="SAM" id="Phobius"/>
    </source>
</evidence>
<dbReference type="EMBL" id="JAIZAY010000003">
    <property type="protein sequence ID" value="KAJ8045444.1"/>
    <property type="molecule type" value="Genomic_DNA"/>
</dbReference>
<evidence type="ECO:0000313" key="4">
    <source>
        <dbReference type="Proteomes" id="UP001152320"/>
    </source>
</evidence>
<keyword evidence="1" id="KW-1133">Transmembrane helix</keyword>
<evidence type="ECO:0000259" key="2">
    <source>
        <dbReference type="PROSITE" id="PS50280"/>
    </source>
</evidence>
<dbReference type="GO" id="GO:0043516">
    <property type="term" value="P:regulation of DNA damage response, signal transduction by p53 class mediator"/>
    <property type="evidence" value="ECO:0007669"/>
    <property type="project" value="TreeGrafter"/>
</dbReference>
<keyword evidence="1" id="KW-0812">Transmembrane</keyword>
<evidence type="ECO:0000313" key="3">
    <source>
        <dbReference type="EMBL" id="KAJ8045444.1"/>
    </source>
</evidence>
<dbReference type="PANTHER" id="PTHR46167">
    <property type="entry name" value="N-LYSINE METHYLTRANSFERASE KMT5A"/>
    <property type="match status" value="1"/>
</dbReference>
<dbReference type="InterPro" id="IPR046341">
    <property type="entry name" value="SET_dom_sf"/>
</dbReference>
<keyword evidence="4" id="KW-1185">Reference proteome</keyword>
<dbReference type="GO" id="GO:0006357">
    <property type="term" value="P:regulation of transcription by RNA polymerase II"/>
    <property type="evidence" value="ECO:0007669"/>
    <property type="project" value="TreeGrafter"/>
</dbReference>
<dbReference type="GO" id="GO:0005634">
    <property type="term" value="C:nucleus"/>
    <property type="evidence" value="ECO:0007669"/>
    <property type="project" value="TreeGrafter"/>
</dbReference>
<dbReference type="SMART" id="SM00317">
    <property type="entry name" value="SET"/>
    <property type="match status" value="1"/>
</dbReference>
<dbReference type="PROSITE" id="PS50280">
    <property type="entry name" value="SET"/>
    <property type="match status" value="1"/>
</dbReference>
<dbReference type="SUPFAM" id="SSF82199">
    <property type="entry name" value="SET domain"/>
    <property type="match status" value="1"/>
</dbReference>
<dbReference type="AlphaFoldDB" id="A0A9Q1CIY7"/>
<name>A0A9Q1CIY7_HOLLE</name>
<dbReference type="GO" id="GO:0005700">
    <property type="term" value="C:polytene chromosome"/>
    <property type="evidence" value="ECO:0007669"/>
    <property type="project" value="TreeGrafter"/>
</dbReference>
<dbReference type="InterPro" id="IPR001214">
    <property type="entry name" value="SET_dom"/>
</dbReference>
<keyword evidence="1" id="KW-0472">Membrane</keyword>
<dbReference type="Gene3D" id="2.170.270.10">
    <property type="entry name" value="SET domain"/>
    <property type="match status" value="1"/>
</dbReference>
<dbReference type="OrthoDB" id="16287at2759"/>
<gene>
    <name evidence="3" type="ORF">HOLleu_08456</name>
</gene>
<proteinExistence type="predicted"/>
<dbReference type="PANTHER" id="PTHR46167:SF1">
    <property type="entry name" value="N-LYSINE METHYLTRANSFERASE KMT5A"/>
    <property type="match status" value="1"/>
</dbReference>
<reference evidence="3" key="1">
    <citation type="submission" date="2021-10" db="EMBL/GenBank/DDBJ databases">
        <title>Tropical sea cucumber genome reveals ecological adaptation and Cuvierian tubules defense mechanism.</title>
        <authorList>
            <person name="Chen T."/>
        </authorList>
    </citation>
    <scope>NUCLEOTIDE SEQUENCE</scope>
    <source>
        <strain evidence="3">Nanhai2018</strain>
        <tissue evidence="3">Muscle</tissue>
    </source>
</reference>
<feature type="transmembrane region" description="Helical" evidence="1">
    <location>
        <begin position="51"/>
        <end position="76"/>
    </location>
</feature>
<protein>
    <submittedName>
        <fullName evidence="3">Histone-lysine N-methyltransferase PR-Set7</fullName>
    </submittedName>
</protein>
<dbReference type="InterPro" id="IPR051760">
    <property type="entry name" value="KMT5A"/>
</dbReference>
<dbReference type="GO" id="GO:0042799">
    <property type="term" value="F:histone H4K20 methyltransferase activity"/>
    <property type="evidence" value="ECO:0007669"/>
    <property type="project" value="TreeGrafter"/>
</dbReference>
<feature type="domain" description="SET" evidence="2">
    <location>
        <begin position="100"/>
        <end position="222"/>
    </location>
</feature>
<organism evidence="3 4">
    <name type="scientific">Holothuria leucospilota</name>
    <name type="common">Black long sea cucumber</name>
    <name type="synonym">Mertensiothuria leucospilota</name>
    <dbReference type="NCBI Taxonomy" id="206669"/>
    <lineage>
        <taxon>Eukaryota</taxon>
        <taxon>Metazoa</taxon>
        <taxon>Echinodermata</taxon>
        <taxon>Eleutherozoa</taxon>
        <taxon>Echinozoa</taxon>
        <taxon>Holothuroidea</taxon>
        <taxon>Aspidochirotacea</taxon>
        <taxon>Aspidochirotida</taxon>
        <taxon>Holothuriidae</taxon>
        <taxon>Holothuria</taxon>
    </lineage>
</organism>
<accession>A0A9Q1CIY7</accession>
<comment type="caution">
    <text evidence="3">The sequence shown here is derived from an EMBL/GenBank/DDBJ whole genome shotgun (WGS) entry which is preliminary data.</text>
</comment>
<dbReference type="Pfam" id="PF00856">
    <property type="entry name" value="SET"/>
    <property type="match status" value="1"/>
</dbReference>
<sequence length="264" mass="29819">MISPQLHDGNTRVAGISCNRFCSNDTFGCLNPISVALFHIWTLVSCQNMEAIEWCLYLLAATSLLTMFIVFIYYWYSLKRRRLSPLALAESAILKNSEESGLKVKYISSYIGYGLFATTTYLASDFICVYKGDIISEKEAQKREARIPDSGNYMFSFKHNGQSWCIDGYNSISKARYINDIDVKITKPNCRIKKVVVKGKPHLCVFALTGIVPGDELRYDYGISTSVWRKEHHDTSSDTVTDDTLLKTNPSSVDTVNSMVSIYQ</sequence>